<dbReference type="AlphaFoldDB" id="A0A0A9HSI3"/>
<reference evidence="1" key="2">
    <citation type="journal article" date="2015" name="Data Brief">
        <title>Shoot transcriptome of the giant reed, Arundo donax.</title>
        <authorList>
            <person name="Barrero R.A."/>
            <person name="Guerrero F.D."/>
            <person name="Moolhuijzen P."/>
            <person name="Goolsby J.A."/>
            <person name="Tidwell J."/>
            <person name="Bellgard S.E."/>
            <person name="Bellgard M.I."/>
        </authorList>
    </citation>
    <scope>NUCLEOTIDE SEQUENCE</scope>
    <source>
        <tissue evidence="1">Shoot tissue taken approximately 20 cm above the soil surface</tissue>
    </source>
</reference>
<organism evidence="1">
    <name type="scientific">Arundo donax</name>
    <name type="common">Giant reed</name>
    <name type="synonym">Donax arundinaceus</name>
    <dbReference type="NCBI Taxonomy" id="35708"/>
    <lineage>
        <taxon>Eukaryota</taxon>
        <taxon>Viridiplantae</taxon>
        <taxon>Streptophyta</taxon>
        <taxon>Embryophyta</taxon>
        <taxon>Tracheophyta</taxon>
        <taxon>Spermatophyta</taxon>
        <taxon>Magnoliopsida</taxon>
        <taxon>Liliopsida</taxon>
        <taxon>Poales</taxon>
        <taxon>Poaceae</taxon>
        <taxon>PACMAD clade</taxon>
        <taxon>Arundinoideae</taxon>
        <taxon>Arundineae</taxon>
        <taxon>Arundo</taxon>
    </lineage>
</organism>
<dbReference type="EMBL" id="GBRH01158239">
    <property type="protein sequence ID" value="JAE39657.1"/>
    <property type="molecule type" value="Transcribed_RNA"/>
</dbReference>
<sequence>MPIATSNLLFLHSPSIMILQLAVSKLYPFSLILSNNHSASMVLPALHRLCSRTLYVNKLGAHPFSAISSKILLAAAMLPFEQ</sequence>
<accession>A0A0A9HSI3</accession>
<evidence type="ECO:0000313" key="1">
    <source>
        <dbReference type="EMBL" id="JAE39657.1"/>
    </source>
</evidence>
<reference evidence="1" key="1">
    <citation type="submission" date="2014-09" db="EMBL/GenBank/DDBJ databases">
        <authorList>
            <person name="Magalhaes I.L.F."/>
            <person name="Oliveira U."/>
            <person name="Santos F.R."/>
            <person name="Vidigal T.H.D.A."/>
            <person name="Brescovit A.D."/>
            <person name="Santos A.J."/>
        </authorList>
    </citation>
    <scope>NUCLEOTIDE SEQUENCE</scope>
    <source>
        <tissue evidence="1">Shoot tissue taken approximately 20 cm above the soil surface</tissue>
    </source>
</reference>
<proteinExistence type="predicted"/>
<name>A0A0A9HSI3_ARUDO</name>
<protein>
    <submittedName>
        <fullName evidence="1">Uncharacterized protein</fullName>
    </submittedName>
</protein>